<organism evidence="1 2">
    <name type="scientific">Dryococelus australis</name>
    <dbReference type="NCBI Taxonomy" id="614101"/>
    <lineage>
        <taxon>Eukaryota</taxon>
        <taxon>Metazoa</taxon>
        <taxon>Ecdysozoa</taxon>
        <taxon>Arthropoda</taxon>
        <taxon>Hexapoda</taxon>
        <taxon>Insecta</taxon>
        <taxon>Pterygota</taxon>
        <taxon>Neoptera</taxon>
        <taxon>Polyneoptera</taxon>
        <taxon>Phasmatodea</taxon>
        <taxon>Verophasmatodea</taxon>
        <taxon>Anareolatae</taxon>
        <taxon>Phasmatidae</taxon>
        <taxon>Eurycanthinae</taxon>
        <taxon>Dryococelus</taxon>
    </lineage>
</organism>
<dbReference type="EMBL" id="JARBHB010000005">
    <property type="protein sequence ID" value="KAJ8883898.1"/>
    <property type="molecule type" value="Genomic_DNA"/>
</dbReference>
<keyword evidence="2" id="KW-1185">Reference proteome</keyword>
<sequence>MKTPCFQLLTAYNASPRNVGPTSRQIAQAQNAVDVARDRGESLKDILAYDLFPTKRLFEGDQTTKPDKHTLISELGKNISPCDYEFQRSSEPMKTADLVDFMSQVRMQKMSPEKTFGNLTAVVQNSIKVCSVHELHVIFDSYIEQSVKVGERLRRADNTGIVELLSVHTDTRIPVQMSNFWASYGNKSKLQELARILLSD</sequence>
<name>A0ABQ9HIX0_9NEOP</name>
<evidence type="ECO:0000313" key="2">
    <source>
        <dbReference type="Proteomes" id="UP001159363"/>
    </source>
</evidence>
<dbReference type="Proteomes" id="UP001159363">
    <property type="component" value="Chromosome 4"/>
</dbReference>
<proteinExistence type="predicted"/>
<reference evidence="1 2" key="1">
    <citation type="submission" date="2023-02" db="EMBL/GenBank/DDBJ databases">
        <title>LHISI_Scaffold_Assembly.</title>
        <authorList>
            <person name="Stuart O.P."/>
            <person name="Cleave R."/>
            <person name="Magrath M.J.L."/>
            <person name="Mikheyev A.S."/>
        </authorList>
    </citation>
    <scope>NUCLEOTIDE SEQUENCE [LARGE SCALE GENOMIC DNA]</scope>
    <source>
        <strain evidence="1">Daus_M_001</strain>
        <tissue evidence="1">Leg muscle</tissue>
    </source>
</reference>
<gene>
    <name evidence="1" type="ORF">PR048_015753</name>
</gene>
<accession>A0ABQ9HIX0</accession>
<evidence type="ECO:0000313" key="1">
    <source>
        <dbReference type="EMBL" id="KAJ8883898.1"/>
    </source>
</evidence>
<protein>
    <submittedName>
        <fullName evidence="1">Uncharacterized protein</fullName>
    </submittedName>
</protein>
<comment type="caution">
    <text evidence="1">The sequence shown here is derived from an EMBL/GenBank/DDBJ whole genome shotgun (WGS) entry which is preliminary data.</text>
</comment>